<comment type="function">
    <text evidence="10">Catalyzes the NAD(P)-dependent oxidation of 4-(phosphooxy)-L-threonine (HTP) into 2-amino-3-oxo-4-(phosphooxy)butyric acid which spontaneously decarboxylates to form 3-amino-2-oxopropyl phosphate (AHAP).</text>
</comment>
<keyword evidence="7 10" id="KW-0520">NAD</keyword>
<dbReference type="GO" id="GO:0050570">
    <property type="term" value="F:4-hydroxythreonine-4-phosphate dehydrogenase activity"/>
    <property type="evidence" value="ECO:0007669"/>
    <property type="project" value="UniProtKB-UniRule"/>
</dbReference>
<evidence type="ECO:0000256" key="8">
    <source>
        <dbReference type="ARBA" id="ARBA00023096"/>
    </source>
</evidence>
<keyword evidence="3 10" id="KW-0862">Zinc</keyword>
<dbReference type="NCBIfam" id="TIGR00557">
    <property type="entry name" value="pdxA"/>
    <property type="match status" value="1"/>
</dbReference>
<dbReference type="GO" id="GO:0042823">
    <property type="term" value="P:pyridoxal phosphate biosynthetic process"/>
    <property type="evidence" value="ECO:0007669"/>
    <property type="project" value="UniProtKB-UniRule"/>
</dbReference>
<dbReference type="SUPFAM" id="SSF53659">
    <property type="entry name" value="Isocitrate/Isopropylmalate dehydrogenase-like"/>
    <property type="match status" value="1"/>
</dbReference>
<comment type="caution">
    <text evidence="11">The sequence shown here is derived from an EMBL/GenBank/DDBJ whole genome shotgun (WGS) entry which is preliminary data.</text>
</comment>
<dbReference type="GO" id="GO:0008615">
    <property type="term" value="P:pyridoxine biosynthetic process"/>
    <property type="evidence" value="ECO:0007669"/>
    <property type="project" value="UniProtKB-UniRule"/>
</dbReference>
<evidence type="ECO:0000256" key="2">
    <source>
        <dbReference type="ARBA" id="ARBA00022723"/>
    </source>
</evidence>
<feature type="binding site" evidence="10">
    <location>
        <position position="134"/>
    </location>
    <ligand>
        <name>substrate</name>
    </ligand>
</feature>
<comment type="miscellaneous">
    <text evidence="10">The active site is located at the dimer interface.</text>
</comment>
<organism evidence="11 12">
    <name type="scientific">Sediminihaliea albiluteola</name>
    <dbReference type="NCBI Taxonomy" id="2758564"/>
    <lineage>
        <taxon>Bacteria</taxon>
        <taxon>Pseudomonadati</taxon>
        <taxon>Pseudomonadota</taxon>
        <taxon>Gammaproteobacteria</taxon>
        <taxon>Cellvibrionales</taxon>
        <taxon>Halieaceae</taxon>
        <taxon>Sediminihaliea</taxon>
    </lineage>
</organism>
<keyword evidence="9 10" id="KW-0170">Cobalt</keyword>
<keyword evidence="6 10" id="KW-0560">Oxidoreductase</keyword>
<protein>
    <recommendedName>
        <fullName evidence="10">4-hydroxythreonine-4-phosphate dehydrogenase</fullName>
        <ecNumber evidence="10">1.1.1.262</ecNumber>
    </recommendedName>
    <alternativeName>
        <fullName evidence="10">4-(phosphohydroxy)-L-threonine dehydrogenase</fullName>
    </alternativeName>
</protein>
<name>A0A7W2TY39_9GAMM</name>
<dbReference type="RefSeq" id="WP_182174617.1">
    <property type="nucleotide sequence ID" value="NZ_JACFXU010000017.1"/>
</dbReference>
<feature type="binding site" evidence="10">
    <location>
        <position position="135"/>
    </location>
    <ligand>
        <name>substrate</name>
    </ligand>
</feature>
<evidence type="ECO:0000256" key="1">
    <source>
        <dbReference type="ARBA" id="ARBA00022490"/>
    </source>
</evidence>
<keyword evidence="8 10" id="KW-0664">Pyridoxine biosynthesis</keyword>
<evidence type="ECO:0000256" key="6">
    <source>
        <dbReference type="ARBA" id="ARBA00023002"/>
    </source>
</evidence>
<evidence type="ECO:0000313" key="11">
    <source>
        <dbReference type="EMBL" id="MBA6414072.1"/>
    </source>
</evidence>
<dbReference type="HAMAP" id="MF_00536">
    <property type="entry name" value="PdxA"/>
    <property type="match status" value="1"/>
</dbReference>
<keyword evidence="1 10" id="KW-0963">Cytoplasm</keyword>
<comment type="subunit">
    <text evidence="10">Homodimer.</text>
</comment>
<comment type="similarity">
    <text evidence="10">Belongs to the PdxA family.</text>
</comment>
<evidence type="ECO:0000313" key="12">
    <source>
        <dbReference type="Proteomes" id="UP000539350"/>
    </source>
</evidence>
<evidence type="ECO:0000256" key="10">
    <source>
        <dbReference type="HAMAP-Rule" id="MF_00536"/>
    </source>
</evidence>
<feature type="binding site" evidence="10">
    <location>
        <position position="281"/>
    </location>
    <ligand>
        <name>substrate</name>
    </ligand>
</feature>
<proteinExistence type="inferred from homology"/>
<dbReference type="GO" id="GO:0051287">
    <property type="term" value="F:NAD binding"/>
    <property type="evidence" value="ECO:0007669"/>
    <property type="project" value="InterPro"/>
</dbReference>
<evidence type="ECO:0000256" key="4">
    <source>
        <dbReference type="ARBA" id="ARBA00022842"/>
    </source>
</evidence>
<comment type="cofactor">
    <cofactor evidence="10">
        <name>Zn(2+)</name>
        <dbReference type="ChEBI" id="CHEBI:29105"/>
    </cofactor>
    <cofactor evidence="10">
        <name>Mg(2+)</name>
        <dbReference type="ChEBI" id="CHEBI:18420"/>
    </cofactor>
    <cofactor evidence="10">
        <name>Co(2+)</name>
        <dbReference type="ChEBI" id="CHEBI:48828"/>
    </cofactor>
    <text evidence="10">Binds 1 divalent metal cation per subunit. Can use ions such as Zn(2+), Mg(2+) or Co(2+).</text>
</comment>
<dbReference type="UniPathway" id="UPA00244">
    <property type="reaction ID" value="UER00312"/>
</dbReference>
<dbReference type="GO" id="GO:0050897">
    <property type="term" value="F:cobalt ion binding"/>
    <property type="evidence" value="ECO:0007669"/>
    <property type="project" value="UniProtKB-UniRule"/>
</dbReference>
<feature type="binding site" evidence="10">
    <location>
        <position position="290"/>
    </location>
    <ligand>
        <name>substrate</name>
    </ligand>
</feature>
<dbReference type="Proteomes" id="UP000539350">
    <property type="component" value="Unassembled WGS sequence"/>
</dbReference>
<dbReference type="GO" id="GO:0005737">
    <property type="term" value="C:cytoplasm"/>
    <property type="evidence" value="ECO:0007669"/>
    <property type="project" value="UniProtKB-SubCell"/>
</dbReference>
<feature type="binding site" evidence="10">
    <location>
        <position position="164"/>
    </location>
    <ligand>
        <name>a divalent metal cation</name>
        <dbReference type="ChEBI" id="CHEBI:60240"/>
        <note>ligand shared between dimeric partners</note>
    </ligand>
</feature>
<dbReference type="EMBL" id="JACFXU010000017">
    <property type="protein sequence ID" value="MBA6414072.1"/>
    <property type="molecule type" value="Genomic_DNA"/>
</dbReference>
<dbReference type="Gene3D" id="3.40.718.10">
    <property type="entry name" value="Isopropylmalate Dehydrogenase"/>
    <property type="match status" value="1"/>
</dbReference>
<evidence type="ECO:0000256" key="3">
    <source>
        <dbReference type="ARBA" id="ARBA00022833"/>
    </source>
</evidence>
<comment type="pathway">
    <text evidence="10">Cofactor biosynthesis; pyridoxine 5'-phosphate biosynthesis; pyridoxine 5'-phosphate from D-erythrose 4-phosphate: step 4/5.</text>
</comment>
<reference evidence="11 12" key="1">
    <citation type="submission" date="2020-07" db="EMBL/GenBank/DDBJ databases">
        <title>Halieaceae bacterium, F7430, whole genome shotgun sequencing project.</title>
        <authorList>
            <person name="Jiang S."/>
            <person name="Liu Z.W."/>
            <person name="Du Z.J."/>
        </authorList>
    </citation>
    <scope>NUCLEOTIDE SEQUENCE [LARGE SCALE GENOMIC DNA]</scope>
    <source>
        <strain evidence="11 12">F7430</strain>
    </source>
</reference>
<dbReference type="Pfam" id="PF04166">
    <property type="entry name" value="PdxA"/>
    <property type="match status" value="1"/>
</dbReference>
<keyword evidence="4 10" id="KW-0460">Magnesium</keyword>
<keyword evidence="12" id="KW-1185">Reference proteome</keyword>
<dbReference type="AlphaFoldDB" id="A0A7W2TY39"/>
<comment type="catalytic activity">
    <reaction evidence="10">
        <text>4-(phosphooxy)-L-threonine + NAD(+) = 3-amino-2-oxopropyl phosphate + CO2 + NADH</text>
        <dbReference type="Rhea" id="RHEA:32275"/>
        <dbReference type="ChEBI" id="CHEBI:16526"/>
        <dbReference type="ChEBI" id="CHEBI:57279"/>
        <dbReference type="ChEBI" id="CHEBI:57540"/>
        <dbReference type="ChEBI" id="CHEBI:57945"/>
        <dbReference type="ChEBI" id="CHEBI:58452"/>
        <dbReference type="EC" id="1.1.1.262"/>
    </reaction>
</comment>
<evidence type="ECO:0000256" key="9">
    <source>
        <dbReference type="ARBA" id="ARBA00023285"/>
    </source>
</evidence>
<dbReference type="GO" id="GO:0008270">
    <property type="term" value="F:zinc ion binding"/>
    <property type="evidence" value="ECO:0007669"/>
    <property type="project" value="UniProtKB-UniRule"/>
</dbReference>
<feature type="binding site" evidence="10">
    <location>
        <position position="264"/>
    </location>
    <ligand>
        <name>a divalent metal cation</name>
        <dbReference type="ChEBI" id="CHEBI:60240"/>
        <note>ligand shared between dimeric partners</note>
    </ligand>
</feature>
<keyword evidence="2 10" id="KW-0479">Metal-binding</keyword>
<dbReference type="InterPro" id="IPR005255">
    <property type="entry name" value="PdxA_fam"/>
</dbReference>
<gene>
    <name evidence="10 11" type="primary">pdxA</name>
    <name evidence="11" type="ORF">H2508_13215</name>
</gene>
<dbReference type="PANTHER" id="PTHR30004">
    <property type="entry name" value="4-HYDROXYTHREONINE-4-PHOSPHATE DEHYDROGENASE"/>
    <property type="match status" value="1"/>
</dbReference>
<dbReference type="GO" id="GO:0000287">
    <property type="term" value="F:magnesium ion binding"/>
    <property type="evidence" value="ECO:0007669"/>
    <property type="project" value="UniProtKB-UniRule"/>
</dbReference>
<dbReference type="PANTHER" id="PTHR30004:SF5">
    <property type="entry name" value="4-HYDROXYTHREONINE-4-PHOSPHATE DEHYDROGENASE"/>
    <property type="match status" value="1"/>
</dbReference>
<evidence type="ECO:0000256" key="7">
    <source>
        <dbReference type="ARBA" id="ARBA00023027"/>
    </source>
</evidence>
<dbReference type="EC" id="1.1.1.262" evidence="10"/>
<sequence length="336" mass="35632">MLNTIAITTGEPAGIGPDITLMAAQQPWDAQLVAIGDAELLRQRAQLLQLDVSIEDYQPGQAATRHRPNHLAVLHTPLAEPVTPGKLNSNNARYVLNTLDIAIAGCLDGSFSAMCTAPVQKSVINDAGIPFSGHTEYLAEKTDTEHVVMMLATESLRVALATTHLPLSAVPAAITQESLSRTLHILHSDLTSKFGTANPCIAVLGLNPHAGEGGHLGREEIEVIEPLLQKLREQGLNLIGPLPADTAFNPSMLEQADAFLAMYHDQGLPVLKYAGFGEAINITLGLPIVRTSVDHGTALDLAGASTASDDSLRQAINGAIKIMSHNNRIKGNATIN</sequence>
<feature type="binding site" evidence="10">
    <location>
        <position position="272"/>
    </location>
    <ligand>
        <name>substrate</name>
    </ligand>
</feature>
<dbReference type="InterPro" id="IPR037510">
    <property type="entry name" value="PdxA"/>
</dbReference>
<keyword evidence="5 10" id="KW-0521">NADP</keyword>
<feature type="binding site" evidence="10">
    <location>
        <position position="209"/>
    </location>
    <ligand>
        <name>a divalent metal cation</name>
        <dbReference type="ChEBI" id="CHEBI:60240"/>
        <note>ligand shared between dimeric partners</note>
    </ligand>
</feature>
<accession>A0A7W2TY39</accession>
<comment type="subcellular location">
    <subcellularLocation>
        <location evidence="10">Cytoplasm</location>
    </subcellularLocation>
</comment>
<evidence type="ECO:0000256" key="5">
    <source>
        <dbReference type="ARBA" id="ARBA00022857"/>
    </source>
</evidence>